<dbReference type="GO" id="GO:0000724">
    <property type="term" value="P:double-strand break repair via homologous recombination"/>
    <property type="evidence" value="ECO:0007669"/>
    <property type="project" value="InterPro"/>
</dbReference>
<feature type="region of interest" description="Disordered" evidence="5">
    <location>
        <begin position="469"/>
        <end position="499"/>
    </location>
</feature>
<feature type="repeat" description="BRCA2" evidence="4">
    <location>
        <begin position="334"/>
        <end position="368"/>
    </location>
</feature>
<dbReference type="AlphaFoldDB" id="G5CX43"/>
<dbReference type="PANTHER" id="PTHR11289:SF0">
    <property type="entry name" value="BREAST CANCER TYPE 2 SUSCEPTIBILITY PROTEIN"/>
    <property type="match status" value="1"/>
</dbReference>
<feature type="repeat" description="BRCA2" evidence="4">
    <location>
        <begin position="533"/>
        <end position="558"/>
    </location>
</feature>
<keyword evidence="1" id="KW-0677">Repeat</keyword>
<evidence type="ECO:0000256" key="2">
    <source>
        <dbReference type="ARBA" id="ARBA00022763"/>
    </source>
</evidence>
<feature type="region of interest" description="Disordered" evidence="5">
    <location>
        <begin position="298"/>
        <end position="318"/>
    </location>
</feature>
<dbReference type="PANTHER" id="PTHR11289">
    <property type="entry name" value="BREAST CANCER TYPE 2 SUSCEPTIBILITY PROTEIN BRCA2"/>
    <property type="match status" value="1"/>
</dbReference>
<organism evidence="6">
    <name type="scientific">Cratogeomys castanops</name>
    <name type="common">Yellow-faced pocket gopher</name>
    <name type="synonym">Pappogeomys castanops</name>
    <dbReference type="NCBI Taxonomy" id="37441"/>
    <lineage>
        <taxon>Eukaryota</taxon>
        <taxon>Metazoa</taxon>
        <taxon>Chordata</taxon>
        <taxon>Craniata</taxon>
        <taxon>Vertebrata</taxon>
        <taxon>Euteleostomi</taxon>
        <taxon>Mammalia</taxon>
        <taxon>Eutheria</taxon>
        <taxon>Euarchontoglires</taxon>
        <taxon>Glires</taxon>
        <taxon>Rodentia</taxon>
        <taxon>Castorimorpha</taxon>
        <taxon>Geomyidae</taxon>
        <taxon>Cratogeomys</taxon>
    </lineage>
</organism>
<evidence type="ECO:0000256" key="1">
    <source>
        <dbReference type="ARBA" id="ARBA00022737"/>
    </source>
</evidence>
<feature type="non-terminal residue" evidence="6">
    <location>
        <position position="558"/>
    </location>
</feature>
<reference evidence="6" key="1">
    <citation type="journal article" date="2011" name="Science">
        <title>Impacts of the Cretaceous Terrestrial Revolution and KPg extinction on mammal diversification.</title>
        <authorList>
            <person name="Meredith R.W."/>
            <person name="Janecka J.E."/>
            <person name="Gatesy J."/>
            <person name="Ryder O.A."/>
            <person name="Fisher C.A."/>
            <person name="Teeling E.C."/>
            <person name="Goodbla A."/>
            <person name="Eizirik E."/>
            <person name="Simao T.L."/>
            <person name="Stadler T."/>
            <person name="Rabosky D.L."/>
            <person name="Honeycutt R.L."/>
            <person name="Flynn J.J."/>
            <person name="Ingram C.M."/>
            <person name="Steiner C."/>
            <person name="Williams T.L."/>
            <person name="Robinson T.J."/>
            <person name="Burk-Herrick A."/>
            <person name="Westerman M."/>
            <person name="Ayoub N.A."/>
            <person name="Springer M.S."/>
            <person name="Murphy W.J."/>
        </authorList>
    </citation>
    <scope>NUCLEOTIDE SEQUENCE</scope>
</reference>
<dbReference type="GO" id="GO:0005634">
    <property type="term" value="C:nucleus"/>
    <property type="evidence" value="ECO:0007669"/>
    <property type="project" value="TreeGrafter"/>
</dbReference>
<evidence type="ECO:0000313" key="6">
    <source>
        <dbReference type="EMBL" id="AEP18383.1"/>
    </source>
</evidence>
<dbReference type="InterPro" id="IPR002093">
    <property type="entry name" value="BRCA2_repeat"/>
</dbReference>
<keyword evidence="2" id="KW-0227">DNA damage</keyword>
<protein>
    <submittedName>
        <fullName evidence="6">Breast and ovarian cancer susceptibility 2</fullName>
    </submittedName>
</protein>
<dbReference type="GO" id="GO:0006355">
    <property type="term" value="P:regulation of DNA-templated transcription"/>
    <property type="evidence" value="ECO:0007669"/>
    <property type="project" value="TreeGrafter"/>
</dbReference>
<dbReference type="Pfam" id="PF00634">
    <property type="entry name" value="BRCA2"/>
    <property type="match status" value="2"/>
</dbReference>
<dbReference type="PROSITE" id="PS50138">
    <property type="entry name" value="BRCA2_REPEAT"/>
    <property type="match status" value="2"/>
</dbReference>
<sequence length="558" mass="62912">LTNSFQTVLRKCSDNESNYASEDLNYQEAKIKEQSQPFITPGTDFQSCSQERQCGNVPKSQKISDRKEKVLVAACHPTVQPAEVECRGFQFESQESFLDDLDNTSILTLSPSSKDPLLNPVISRGKGLYQMPKKSKVKNCEADIELTQNIPLEKIPEICLLKENSKKAETMPPEKYIKIASPSVKLELNQNRNLIVNQKDQEETALISEINVHLNSEDRIFPDNENNYISQITRERKSPVLETTEERHEADLSCIKEPIFKHCMMTTDTDISDKQATQVLISEGFVSSDKVYELTKENRNSAKQNLKRTPGQELKSSRNDYKDKLSGLLDSVTDHSFSGCFRTASNKEIKFSEHNIKKSKVLFKDIEEEYPTSLACVEIVNTNRKKLSKLYTSNSQLVSTVSPCVQSGTFVSDCENKHTSPQILSLKQDRSANHNLTPSQKAEVTELSTILEESESQFEFTQFRKPCHGAQNHTYDMPENQMTDSNHPSDASSQGQLDRNKKLKDIARVKQTSACLLKTNDNKSTSVLLTDESEVEFKGFYSALGTKLSVSTEALQKA</sequence>
<evidence type="ECO:0000256" key="5">
    <source>
        <dbReference type="SAM" id="MobiDB-lite"/>
    </source>
</evidence>
<dbReference type="InterPro" id="IPR015525">
    <property type="entry name" value="BRCA2"/>
</dbReference>
<feature type="non-terminal residue" evidence="6">
    <location>
        <position position="1"/>
    </location>
</feature>
<keyword evidence="3" id="KW-0234">DNA repair</keyword>
<name>G5CX43_CRACA</name>
<accession>G5CX43</accession>
<feature type="compositionally biased region" description="Polar residues" evidence="5">
    <location>
        <begin position="480"/>
        <end position="497"/>
    </location>
</feature>
<dbReference type="EMBL" id="JN414345">
    <property type="protein sequence ID" value="AEP18383.1"/>
    <property type="molecule type" value="Genomic_DNA"/>
</dbReference>
<proteinExistence type="predicted"/>
<evidence type="ECO:0000256" key="3">
    <source>
        <dbReference type="ARBA" id="ARBA00023204"/>
    </source>
</evidence>
<evidence type="ECO:0000256" key="4">
    <source>
        <dbReference type="PROSITE-ProRule" id="PRU00032"/>
    </source>
</evidence>
<gene>
    <name evidence="6" type="primary">BRCA2</name>
</gene>